<feature type="compositionally biased region" description="Basic and acidic residues" evidence="1">
    <location>
        <begin position="385"/>
        <end position="396"/>
    </location>
</feature>
<dbReference type="Pfam" id="PF07728">
    <property type="entry name" value="AAA_5"/>
    <property type="match status" value="1"/>
</dbReference>
<protein>
    <recommendedName>
        <fullName evidence="2">AAA+ ATPase domain-containing protein</fullName>
    </recommendedName>
</protein>
<evidence type="ECO:0000313" key="3">
    <source>
        <dbReference type="EMBL" id="RFA13918.1"/>
    </source>
</evidence>
<evidence type="ECO:0000259" key="2">
    <source>
        <dbReference type="SMART" id="SM00382"/>
    </source>
</evidence>
<sequence>MTVRENTALRAFEILKVLAESPDGRGTRSGIWQTIIERVPLLPEEAERTSPGRNIRGMTNYTFASDHLVNAEYLVKVQRGVWEITPAGRAALDAAAADPTSLYAEATRLSRIEQLRRGEELDEALQSTIVPPDDRARAIRAAARLFTERGLRDLDSVFVPGRQAWRADVIKELAEGFRDQPVVVGSGYADKLLVQLRDVSDDAKLLMAEIVAWHVLPLEKPGEIKKRARIQQIIQTMNDPVIIPADIDQALKSWSFDAGRGIGAEIDRGLAMIVNGLQLWIDLDADDRQEALDNPWAWRDFVTSIPGTPFPTQRNELLYLVHPESFGEVVAPEHRLAIRNTFIGEIGESATGDLDQDLRLLTIALQVKEHGPALYYREPLREIWSRSEPPEPKPDPLPDEGERDGSEERSAFPRSGAALAATLHIAEPWLDRVLGLIERRRQVILYGPPGTGKTFLAQALAEHVTKTTTGDYRIVQFHPTYSYEDFFEGFRPVVGADGQQLGFGLRKGPLRRLADGAAANPEANYFLVIDEINRGNLAKIFGELYYLLEYRDREISLLYSDEPFTLPANIFFIGTMNTADRSIAMLDAAMRRRFAFIELHPDTDPVRGLLGEWMLAQPFTDDRSELLVELNRTIADYDAKIGPSFLMRDLQHDGIESVWTYEILPLLAEHHYADGTDVEKAYGVPALRRALARARTEIADGAS</sequence>
<dbReference type="OrthoDB" id="9781481at2"/>
<dbReference type="Gene3D" id="3.40.50.300">
    <property type="entry name" value="P-loop containing nucleotide triphosphate hydrolases"/>
    <property type="match status" value="1"/>
</dbReference>
<accession>A0A3E0VX39</accession>
<name>A0A3E0VX39_9MICO</name>
<dbReference type="PANTHER" id="PTHR37291:SF1">
    <property type="entry name" value="TYPE IV METHYL-DIRECTED RESTRICTION ENZYME ECOKMCRB SUBUNIT"/>
    <property type="match status" value="1"/>
</dbReference>
<dbReference type="InterPro" id="IPR027417">
    <property type="entry name" value="P-loop_NTPase"/>
</dbReference>
<dbReference type="SUPFAM" id="SSF52540">
    <property type="entry name" value="P-loop containing nucleoside triphosphate hydrolases"/>
    <property type="match status" value="1"/>
</dbReference>
<reference evidence="3 4" key="1">
    <citation type="submission" date="2017-04" db="EMBL/GenBank/DDBJ databases">
        <title>Comparative genome analysis of Subtercola boreus.</title>
        <authorList>
            <person name="Cho Y.-J."/>
            <person name="Cho A."/>
            <person name="Kim O.-S."/>
            <person name="Lee J.-I."/>
        </authorList>
    </citation>
    <scope>NUCLEOTIDE SEQUENCE [LARGE SCALE GENOMIC DNA]</scope>
    <source>
        <strain evidence="3 4">P27444</strain>
    </source>
</reference>
<dbReference type="InterPro" id="IPR052934">
    <property type="entry name" value="Methyl-DNA_Rec/Restrict_Enz"/>
</dbReference>
<organism evidence="3 4">
    <name type="scientific">Subtercola boreus</name>
    <dbReference type="NCBI Taxonomy" id="120213"/>
    <lineage>
        <taxon>Bacteria</taxon>
        <taxon>Bacillati</taxon>
        <taxon>Actinomycetota</taxon>
        <taxon>Actinomycetes</taxon>
        <taxon>Micrococcales</taxon>
        <taxon>Microbacteriaceae</taxon>
        <taxon>Subtercola</taxon>
    </lineage>
</organism>
<dbReference type="GO" id="GO:0016887">
    <property type="term" value="F:ATP hydrolysis activity"/>
    <property type="evidence" value="ECO:0007669"/>
    <property type="project" value="InterPro"/>
</dbReference>
<feature type="domain" description="AAA+ ATPase" evidence="2">
    <location>
        <begin position="439"/>
        <end position="604"/>
    </location>
</feature>
<dbReference type="AlphaFoldDB" id="A0A3E0VX39"/>
<dbReference type="EMBL" id="NBXA01000015">
    <property type="protein sequence ID" value="RFA13918.1"/>
    <property type="molecule type" value="Genomic_DNA"/>
</dbReference>
<evidence type="ECO:0000313" key="4">
    <source>
        <dbReference type="Proteomes" id="UP000256709"/>
    </source>
</evidence>
<comment type="caution">
    <text evidence="3">The sequence shown here is derived from an EMBL/GenBank/DDBJ whole genome shotgun (WGS) entry which is preliminary data.</text>
</comment>
<gene>
    <name evidence="3" type="ORF">B7R21_07610</name>
</gene>
<dbReference type="Proteomes" id="UP000256709">
    <property type="component" value="Unassembled WGS sequence"/>
</dbReference>
<dbReference type="Pfam" id="PF14338">
    <property type="entry name" value="Mrr_N"/>
    <property type="match status" value="1"/>
</dbReference>
<dbReference type="InterPro" id="IPR003593">
    <property type="entry name" value="AAA+_ATPase"/>
</dbReference>
<dbReference type="GO" id="GO:0005524">
    <property type="term" value="F:ATP binding"/>
    <property type="evidence" value="ECO:0007669"/>
    <property type="project" value="InterPro"/>
</dbReference>
<dbReference type="RefSeq" id="WP_116282638.1">
    <property type="nucleotide sequence ID" value="NZ_NBXA01000015.1"/>
</dbReference>
<dbReference type="InterPro" id="IPR011704">
    <property type="entry name" value="ATPase_dyneun-rel_AAA"/>
</dbReference>
<dbReference type="PANTHER" id="PTHR37291">
    <property type="entry name" value="5-METHYLCYTOSINE-SPECIFIC RESTRICTION ENZYME B"/>
    <property type="match status" value="1"/>
</dbReference>
<dbReference type="InterPro" id="IPR025745">
    <property type="entry name" value="Mrr-like_N_dom"/>
</dbReference>
<proteinExistence type="predicted"/>
<dbReference type="CDD" id="cd00009">
    <property type="entry name" value="AAA"/>
    <property type="match status" value="1"/>
</dbReference>
<evidence type="ECO:0000256" key="1">
    <source>
        <dbReference type="SAM" id="MobiDB-lite"/>
    </source>
</evidence>
<feature type="region of interest" description="Disordered" evidence="1">
    <location>
        <begin position="385"/>
        <end position="413"/>
    </location>
</feature>
<dbReference type="SMART" id="SM00382">
    <property type="entry name" value="AAA"/>
    <property type="match status" value="1"/>
</dbReference>